<dbReference type="InterPro" id="IPR053147">
    <property type="entry name" value="Hsp_HslJ-like"/>
</dbReference>
<sequence length="164" mass="18247">MRGLIIFFMDCYTLNYKDLVIGREKVKKIVLIIAIAAFIVGCQMTKSTNLTTADLYGKYHLVSFDQEAITDVSTSMGIEFEQGGSDVLKVHGILCNTFIGQATLNNGQLKSDGLASTRMACFRQKEATMENALNVMFKEGAIVKLKGDELTLEDNNHSFVYKKQ</sequence>
<name>A0A3Q9JM14_9GAMM</name>
<evidence type="ECO:0000259" key="1">
    <source>
        <dbReference type="Pfam" id="PF03724"/>
    </source>
</evidence>
<dbReference type="Proteomes" id="UP000273143">
    <property type="component" value="Chromosome"/>
</dbReference>
<reference evidence="3" key="1">
    <citation type="submission" date="2018-06" db="EMBL/GenBank/DDBJ databases">
        <title>Complete genome of Pseudomonas insecticola strain QZS01.</title>
        <authorList>
            <person name="Wang J."/>
            <person name="Su Q."/>
        </authorList>
    </citation>
    <scope>NUCLEOTIDE SEQUENCE [LARGE SCALE GENOMIC DNA]</scope>
    <source>
        <strain evidence="3">QZS01</strain>
    </source>
</reference>
<keyword evidence="3" id="KW-1185">Reference proteome</keyword>
<dbReference type="InterPro" id="IPR005184">
    <property type="entry name" value="DUF306_Meta_HslJ"/>
</dbReference>
<dbReference type="Gene3D" id="2.40.128.270">
    <property type="match status" value="1"/>
</dbReference>
<feature type="domain" description="DUF306" evidence="1">
    <location>
        <begin position="54"/>
        <end position="157"/>
    </location>
</feature>
<proteinExistence type="predicted"/>
<evidence type="ECO:0000313" key="2">
    <source>
        <dbReference type="EMBL" id="AZS51442.1"/>
    </source>
</evidence>
<organism evidence="2 3">
    <name type="scientific">Entomomonas moraniae</name>
    <dbReference type="NCBI Taxonomy" id="2213226"/>
    <lineage>
        <taxon>Bacteria</taxon>
        <taxon>Pseudomonadati</taxon>
        <taxon>Pseudomonadota</taxon>
        <taxon>Gammaproteobacteria</taxon>
        <taxon>Pseudomonadales</taxon>
        <taxon>Pseudomonadaceae</taxon>
        <taxon>Entomomonas</taxon>
    </lineage>
</organism>
<dbReference type="KEGG" id="emo:DM558_11980"/>
<protein>
    <submittedName>
        <fullName evidence="2">META domain-containing protein</fullName>
    </submittedName>
</protein>
<dbReference type="AlphaFoldDB" id="A0A3Q9JM14"/>
<dbReference type="PANTHER" id="PTHR35535:SF1">
    <property type="entry name" value="HEAT SHOCK PROTEIN HSLJ"/>
    <property type="match status" value="1"/>
</dbReference>
<dbReference type="Pfam" id="PF03724">
    <property type="entry name" value="META"/>
    <property type="match status" value="1"/>
</dbReference>
<dbReference type="PANTHER" id="PTHR35535">
    <property type="entry name" value="HEAT SHOCK PROTEIN HSLJ"/>
    <property type="match status" value="1"/>
</dbReference>
<dbReference type="InterPro" id="IPR038670">
    <property type="entry name" value="HslJ-like_sf"/>
</dbReference>
<dbReference type="EMBL" id="CP029822">
    <property type="protein sequence ID" value="AZS51442.1"/>
    <property type="molecule type" value="Genomic_DNA"/>
</dbReference>
<accession>A0A3Q9JM14</accession>
<evidence type="ECO:0000313" key="3">
    <source>
        <dbReference type="Proteomes" id="UP000273143"/>
    </source>
</evidence>
<gene>
    <name evidence="2" type="ORF">DM558_11980</name>
</gene>